<evidence type="ECO:0000313" key="2">
    <source>
        <dbReference type="Proteomes" id="UP000054217"/>
    </source>
</evidence>
<organism evidence="1 2">
    <name type="scientific">Pisolithus tinctorius Marx 270</name>
    <dbReference type="NCBI Taxonomy" id="870435"/>
    <lineage>
        <taxon>Eukaryota</taxon>
        <taxon>Fungi</taxon>
        <taxon>Dikarya</taxon>
        <taxon>Basidiomycota</taxon>
        <taxon>Agaricomycotina</taxon>
        <taxon>Agaricomycetes</taxon>
        <taxon>Agaricomycetidae</taxon>
        <taxon>Boletales</taxon>
        <taxon>Sclerodermatineae</taxon>
        <taxon>Pisolithaceae</taxon>
        <taxon>Pisolithus</taxon>
    </lineage>
</organism>
<evidence type="ECO:0000313" key="1">
    <source>
        <dbReference type="EMBL" id="KIN97513.1"/>
    </source>
</evidence>
<dbReference type="HOGENOM" id="CLU_2574862_0_0_1"/>
<name>A0A0C3NQC8_PISTI</name>
<dbReference type="Proteomes" id="UP000054217">
    <property type="component" value="Unassembled WGS sequence"/>
</dbReference>
<reference evidence="2" key="2">
    <citation type="submission" date="2015-01" db="EMBL/GenBank/DDBJ databases">
        <title>Evolutionary Origins and Diversification of the Mycorrhizal Mutualists.</title>
        <authorList>
            <consortium name="DOE Joint Genome Institute"/>
            <consortium name="Mycorrhizal Genomics Consortium"/>
            <person name="Kohler A."/>
            <person name="Kuo A."/>
            <person name="Nagy L.G."/>
            <person name="Floudas D."/>
            <person name="Copeland A."/>
            <person name="Barry K.W."/>
            <person name="Cichocki N."/>
            <person name="Veneault-Fourrey C."/>
            <person name="LaButti K."/>
            <person name="Lindquist E.A."/>
            <person name="Lipzen A."/>
            <person name="Lundell T."/>
            <person name="Morin E."/>
            <person name="Murat C."/>
            <person name="Riley R."/>
            <person name="Ohm R."/>
            <person name="Sun H."/>
            <person name="Tunlid A."/>
            <person name="Henrissat B."/>
            <person name="Grigoriev I.V."/>
            <person name="Hibbett D.S."/>
            <person name="Martin F."/>
        </authorList>
    </citation>
    <scope>NUCLEOTIDE SEQUENCE [LARGE SCALE GENOMIC DNA]</scope>
    <source>
        <strain evidence="2">Marx 270</strain>
    </source>
</reference>
<gene>
    <name evidence="1" type="ORF">M404DRAFT_1006029</name>
</gene>
<proteinExistence type="predicted"/>
<sequence>MFVNLYCYNTRSGETIDNVVAYIFLTGEKSPGLCHLKDGVQGILDATWEPKPTTGMTAGSCMGSAAGQSAMGVVEGFFIEE</sequence>
<accession>A0A0C3NQC8</accession>
<protein>
    <submittedName>
        <fullName evidence="1">Uncharacterized protein</fullName>
    </submittedName>
</protein>
<dbReference type="EMBL" id="KN832028">
    <property type="protein sequence ID" value="KIN97513.1"/>
    <property type="molecule type" value="Genomic_DNA"/>
</dbReference>
<dbReference type="InParanoid" id="A0A0C3NQC8"/>
<reference evidence="1 2" key="1">
    <citation type="submission" date="2014-04" db="EMBL/GenBank/DDBJ databases">
        <authorList>
            <consortium name="DOE Joint Genome Institute"/>
            <person name="Kuo A."/>
            <person name="Kohler A."/>
            <person name="Costa M.D."/>
            <person name="Nagy L.G."/>
            <person name="Floudas D."/>
            <person name="Copeland A."/>
            <person name="Barry K.W."/>
            <person name="Cichocki N."/>
            <person name="Veneault-Fourrey C."/>
            <person name="LaButti K."/>
            <person name="Lindquist E.A."/>
            <person name="Lipzen A."/>
            <person name="Lundell T."/>
            <person name="Morin E."/>
            <person name="Murat C."/>
            <person name="Sun H."/>
            <person name="Tunlid A."/>
            <person name="Henrissat B."/>
            <person name="Grigoriev I.V."/>
            <person name="Hibbett D.S."/>
            <person name="Martin F."/>
            <person name="Nordberg H.P."/>
            <person name="Cantor M.N."/>
            <person name="Hua S.X."/>
        </authorList>
    </citation>
    <scope>NUCLEOTIDE SEQUENCE [LARGE SCALE GENOMIC DNA]</scope>
    <source>
        <strain evidence="1 2">Marx 270</strain>
    </source>
</reference>
<dbReference type="AlphaFoldDB" id="A0A0C3NQC8"/>
<keyword evidence="2" id="KW-1185">Reference proteome</keyword>